<evidence type="ECO:0000256" key="5">
    <source>
        <dbReference type="ARBA" id="ARBA00023288"/>
    </source>
</evidence>
<feature type="signal peptide" evidence="7">
    <location>
        <begin position="1"/>
        <end position="25"/>
    </location>
</feature>
<accession>A0A3E3I394</accession>
<sequence>MKKKLVSLLLACALVVSALPGCGNADTTASAEAETAGTDSGASGTESADNSAGTEGQEDLTSLRGNKTPTEDEIQKVNTTLNDTYLGDVFEEVIPNDYSAYPYKEDVTLDIWMPSNSILASVCPDLNDQRVFKQVEELTGIKLNFIVPTLGEETTDFNLMIASGDLPDIIVDASRYTGGVMAGVNDGAYLDLTDLIDEYMPNYSAWRNSDEERRKTTVSDEGTIGAVYGIAPYNEWCWFGLLIKQEALDKTGLPIPETVDELHDFLVACKDAGYSQPLNYGSSYGQIFTGIINGAYGVWDWNFVDENGKVGWGPAQEGAKEYLSTMQNWYKEGLLNTDWATADFNQRMAEAISDDCAVMMDSPDTMWGYWKEDNDIDFVAALNPVLNKGDKSQQTYRNFKRSGSNAAITTQCKNVEAAMAFLDFAYTKKGWEVYNFGTYGDIHLIDENGMPYYNPDGLMYNDPDKQPLSNLIWKYRVHDFADIRDEHHSNPLMASEGSYSGDIRQYWTENMDSSVTMPPVTLTPEESSREGELGTVLSTMRNEYFSKIIMGQLPVDAYDEFLEKAKQQGMDEFINIWQAALDRYNAR</sequence>
<evidence type="ECO:0000256" key="3">
    <source>
        <dbReference type="ARBA" id="ARBA00023136"/>
    </source>
</evidence>
<evidence type="ECO:0000256" key="1">
    <source>
        <dbReference type="ARBA" id="ARBA00022475"/>
    </source>
</evidence>
<dbReference type="Gene3D" id="3.40.190.10">
    <property type="entry name" value="Periplasmic binding protein-like II"/>
    <property type="match status" value="2"/>
</dbReference>
<keyword evidence="5" id="KW-0449">Lipoprotein</keyword>
<dbReference type="PANTHER" id="PTHR43649">
    <property type="entry name" value="ARABINOSE-BINDING PROTEIN-RELATED"/>
    <property type="match status" value="1"/>
</dbReference>
<keyword evidence="2 7" id="KW-0732">Signal</keyword>
<keyword evidence="1" id="KW-1003">Cell membrane</keyword>
<dbReference type="AlphaFoldDB" id="A0A3E3I394"/>
<evidence type="ECO:0000256" key="7">
    <source>
        <dbReference type="SAM" id="SignalP"/>
    </source>
</evidence>
<evidence type="ECO:0000313" key="8">
    <source>
        <dbReference type="EMBL" id="RGE59246.1"/>
    </source>
</evidence>
<dbReference type="PANTHER" id="PTHR43649:SF33">
    <property type="entry name" value="POLYGALACTURONAN_RHAMNOGALACTURONAN-BINDING PROTEIN YTCQ"/>
    <property type="match status" value="1"/>
</dbReference>
<keyword evidence="3" id="KW-0472">Membrane</keyword>
<evidence type="ECO:0000256" key="6">
    <source>
        <dbReference type="SAM" id="MobiDB-lite"/>
    </source>
</evidence>
<feature type="region of interest" description="Disordered" evidence="6">
    <location>
        <begin position="33"/>
        <end position="72"/>
    </location>
</feature>
<name>A0A3E3I394_9FIRM</name>
<feature type="chain" id="PRO_5036337478" evidence="7">
    <location>
        <begin position="26"/>
        <end position="587"/>
    </location>
</feature>
<dbReference type="GeneID" id="97988111"/>
<gene>
    <name evidence="9" type="ORF">DWY69_08290</name>
    <name evidence="8" type="ORF">DXC51_14855</name>
</gene>
<dbReference type="InterPro" id="IPR006059">
    <property type="entry name" value="SBP"/>
</dbReference>
<keyword evidence="4" id="KW-0564">Palmitate</keyword>
<dbReference type="OrthoDB" id="2491264at2"/>
<dbReference type="Proteomes" id="UP000261166">
    <property type="component" value="Unassembled WGS sequence"/>
</dbReference>
<dbReference type="EMBL" id="QVLU01000006">
    <property type="protein sequence ID" value="RGE72350.1"/>
    <property type="molecule type" value="Genomic_DNA"/>
</dbReference>
<evidence type="ECO:0000256" key="2">
    <source>
        <dbReference type="ARBA" id="ARBA00022729"/>
    </source>
</evidence>
<reference evidence="8 11" key="1">
    <citation type="submission" date="2018-08" db="EMBL/GenBank/DDBJ databases">
        <title>A genome reference for cultivated species of the human gut microbiota.</title>
        <authorList>
            <person name="Zou Y."/>
            <person name="Xue W."/>
            <person name="Luo G."/>
        </authorList>
    </citation>
    <scope>NUCLEOTIDE SEQUENCE [LARGE SCALE GENOMIC DNA]</scope>
    <source>
        <strain evidence="9 11">AF26-4BH</strain>
        <strain evidence="8">TF05-5AC</strain>
    </source>
</reference>
<dbReference type="InterPro" id="IPR050490">
    <property type="entry name" value="Bact_solute-bd_prot1"/>
</dbReference>
<dbReference type="Pfam" id="PF01547">
    <property type="entry name" value="SBP_bac_1"/>
    <property type="match status" value="1"/>
</dbReference>
<dbReference type="RefSeq" id="WP_025487492.1">
    <property type="nucleotide sequence ID" value="NZ_CALBAU010000146.1"/>
</dbReference>
<organism evidence="8 10">
    <name type="scientific">Eisenbergiella massiliensis</name>
    <dbReference type="NCBI Taxonomy" id="1720294"/>
    <lineage>
        <taxon>Bacteria</taxon>
        <taxon>Bacillati</taxon>
        <taxon>Bacillota</taxon>
        <taxon>Clostridia</taxon>
        <taxon>Lachnospirales</taxon>
        <taxon>Lachnospiraceae</taxon>
        <taxon>Eisenbergiella</taxon>
    </lineage>
</organism>
<comment type="caution">
    <text evidence="8">The sequence shown here is derived from an EMBL/GenBank/DDBJ whole genome shotgun (WGS) entry which is preliminary data.</text>
</comment>
<dbReference type="Proteomes" id="UP000260812">
    <property type="component" value="Unassembled WGS sequence"/>
</dbReference>
<evidence type="ECO:0000313" key="9">
    <source>
        <dbReference type="EMBL" id="RGE72350.1"/>
    </source>
</evidence>
<keyword evidence="10" id="KW-1185">Reference proteome</keyword>
<evidence type="ECO:0000313" key="11">
    <source>
        <dbReference type="Proteomes" id="UP000261166"/>
    </source>
</evidence>
<protein>
    <submittedName>
        <fullName evidence="8">Extracellular solute-binding protein</fullName>
    </submittedName>
</protein>
<dbReference type="SUPFAM" id="SSF53850">
    <property type="entry name" value="Periplasmic binding protein-like II"/>
    <property type="match status" value="1"/>
</dbReference>
<evidence type="ECO:0000256" key="4">
    <source>
        <dbReference type="ARBA" id="ARBA00023139"/>
    </source>
</evidence>
<dbReference type="EMBL" id="QVLV01000009">
    <property type="protein sequence ID" value="RGE59246.1"/>
    <property type="molecule type" value="Genomic_DNA"/>
</dbReference>
<feature type="compositionally biased region" description="Polar residues" evidence="6">
    <location>
        <begin position="41"/>
        <end position="68"/>
    </location>
</feature>
<evidence type="ECO:0000313" key="10">
    <source>
        <dbReference type="Proteomes" id="UP000260812"/>
    </source>
</evidence>
<proteinExistence type="predicted"/>